<evidence type="ECO:0000313" key="7">
    <source>
        <dbReference type="EMBL" id="PRX96365.1"/>
    </source>
</evidence>
<dbReference type="Pfam" id="PF01098">
    <property type="entry name" value="FTSW_RODA_SPOVE"/>
    <property type="match status" value="1"/>
</dbReference>
<keyword evidence="5 6" id="KW-0472">Membrane</keyword>
<keyword evidence="2 6" id="KW-0812">Transmembrane</keyword>
<dbReference type="InterPro" id="IPR011923">
    <property type="entry name" value="RodA/MrdB"/>
</dbReference>
<feature type="transmembrane region" description="Helical" evidence="6">
    <location>
        <begin position="348"/>
        <end position="369"/>
    </location>
</feature>
<dbReference type="GO" id="GO:0005886">
    <property type="term" value="C:plasma membrane"/>
    <property type="evidence" value="ECO:0007669"/>
    <property type="project" value="TreeGrafter"/>
</dbReference>
<dbReference type="InterPro" id="IPR001182">
    <property type="entry name" value="FtsW/RodA"/>
</dbReference>
<dbReference type="NCBIfam" id="TIGR02210">
    <property type="entry name" value="rodA_shape"/>
    <property type="match status" value="1"/>
</dbReference>
<proteinExistence type="predicted"/>
<keyword evidence="8" id="KW-1185">Reference proteome</keyword>
<dbReference type="RefSeq" id="WP_106251273.1">
    <property type="nucleotide sequence ID" value="NZ_PVZC01000008.1"/>
</dbReference>
<dbReference type="GO" id="GO:0032153">
    <property type="term" value="C:cell division site"/>
    <property type="evidence" value="ECO:0007669"/>
    <property type="project" value="TreeGrafter"/>
</dbReference>
<keyword evidence="3" id="KW-0133">Cell shape</keyword>
<reference evidence="7 8" key="1">
    <citation type="submission" date="2018-03" db="EMBL/GenBank/DDBJ databases">
        <title>Genomic Encyclopedia of Archaeal and Bacterial Type Strains, Phase II (KMG-II): from individual species to whole genera.</title>
        <authorList>
            <person name="Goeker M."/>
        </authorList>
    </citation>
    <scope>NUCLEOTIDE SEQUENCE [LARGE SCALE GENOMIC DNA]</scope>
    <source>
        <strain evidence="7 8">DSM 45601</strain>
    </source>
</reference>
<sequence>MRPRLPAQAGRLDWVLIGAVGGLTLIGTLLVWSATHAEQLQLGASPQEYLWRHLVNVAIGAVLCAAVAMIDYRVLKAYALYAYALAIVALLLIFTPLGATINGSHSWVVFGPGLQLQPSELAKVALVLMLAWLLGEPHRDAGAPMTRDVLVSLAVLALPTVLIMLQPDLGTTLVIGAMFLGVLMLSGAPLAWVGGLVGAGIAGAFTVWQVGILEDYQVARFAAFADPSLDPRGAGYNVNQSMIAVGSGGVGGKGLFNGEQTSGQFVPEQHTDFIFTVAGEELGLFGAAAVIVLLGLVIWRMLTIGAQCADPYGRLIAAGVACWMTVQGVVCIGMTMGMMPVTGVPLPFVSYGGTATLAGLLALGLVLGVQSRVRTFE</sequence>
<feature type="transmembrane region" description="Helical" evidence="6">
    <location>
        <begin position="171"/>
        <end position="188"/>
    </location>
</feature>
<feature type="transmembrane region" description="Helical" evidence="6">
    <location>
        <begin position="79"/>
        <end position="101"/>
    </location>
</feature>
<feature type="transmembrane region" description="Helical" evidence="6">
    <location>
        <begin position="12"/>
        <end position="34"/>
    </location>
</feature>
<feature type="transmembrane region" description="Helical" evidence="6">
    <location>
        <begin position="282"/>
        <end position="303"/>
    </location>
</feature>
<name>A0A2T0PXV6_9ACTN</name>
<dbReference type="PANTHER" id="PTHR30474">
    <property type="entry name" value="CELL CYCLE PROTEIN"/>
    <property type="match status" value="1"/>
</dbReference>
<keyword evidence="4 6" id="KW-1133">Transmembrane helix</keyword>
<dbReference type="EMBL" id="PVZC01000008">
    <property type="protein sequence ID" value="PRX96365.1"/>
    <property type="molecule type" value="Genomic_DNA"/>
</dbReference>
<evidence type="ECO:0000313" key="8">
    <source>
        <dbReference type="Proteomes" id="UP000237846"/>
    </source>
</evidence>
<gene>
    <name evidence="7" type="ORF">CLV72_108374</name>
</gene>
<feature type="transmembrane region" description="Helical" evidence="6">
    <location>
        <begin position="54"/>
        <end position="72"/>
    </location>
</feature>
<evidence type="ECO:0000256" key="2">
    <source>
        <dbReference type="ARBA" id="ARBA00022692"/>
    </source>
</evidence>
<dbReference type="AlphaFoldDB" id="A0A2T0PXV6"/>
<feature type="transmembrane region" description="Helical" evidence="6">
    <location>
        <begin position="195"/>
        <end position="213"/>
    </location>
</feature>
<dbReference type="PANTHER" id="PTHR30474:SF14">
    <property type="entry name" value="CELL CYCLE PROTEIN"/>
    <property type="match status" value="1"/>
</dbReference>
<dbReference type="OrthoDB" id="9812661at2"/>
<dbReference type="GO" id="GO:0051301">
    <property type="term" value="P:cell division"/>
    <property type="evidence" value="ECO:0007669"/>
    <property type="project" value="InterPro"/>
</dbReference>
<evidence type="ECO:0000256" key="4">
    <source>
        <dbReference type="ARBA" id="ARBA00022989"/>
    </source>
</evidence>
<protein>
    <submittedName>
        <fullName evidence="7">Rod shape determining protein RodA</fullName>
    </submittedName>
</protein>
<feature type="transmembrane region" description="Helical" evidence="6">
    <location>
        <begin position="315"/>
        <end position="336"/>
    </location>
</feature>
<evidence type="ECO:0000256" key="3">
    <source>
        <dbReference type="ARBA" id="ARBA00022960"/>
    </source>
</evidence>
<evidence type="ECO:0000256" key="6">
    <source>
        <dbReference type="SAM" id="Phobius"/>
    </source>
</evidence>
<dbReference type="GO" id="GO:0015648">
    <property type="term" value="F:lipid-linked peptidoglycan transporter activity"/>
    <property type="evidence" value="ECO:0007669"/>
    <property type="project" value="TreeGrafter"/>
</dbReference>
<dbReference type="GO" id="GO:0008360">
    <property type="term" value="P:regulation of cell shape"/>
    <property type="evidence" value="ECO:0007669"/>
    <property type="project" value="UniProtKB-KW"/>
</dbReference>
<comment type="subcellular location">
    <subcellularLocation>
        <location evidence="1">Membrane</location>
        <topology evidence="1">Multi-pass membrane protein</topology>
    </subcellularLocation>
</comment>
<comment type="caution">
    <text evidence="7">The sequence shown here is derived from an EMBL/GenBank/DDBJ whole genome shotgun (WGS) entry which is preliminary data.</text>
</comment>
<dbReference type="Proteomes" id="UP000237846">
    <property type="component" value="Unassembled WGS sequence"/>
</dbReference>
<evidence type="ECO:0000256" key="5">
    <source>
        <dbReference type="ARBA" id="ARBA00023136"/>
    </source>
</evidence>
<evidence type="ECO:0000256" key="1">
    <source>
        <dbReference type="ARBA" id="ARBA00004141"/>
    </source>
</evidence>
<accession>A0A2T0PXV6</accession>
<organism evidence="7 8">
    <name type="scientific">Allonocardiopsis opalescens</name>
    <dbReference type="NCBI Taxonomy" id="1144618"/>
    <lineage>
        <taxon>Bacteria</taxon>
        <taxon>Bacillati</taxon>
        <taxon>Actinomycetota</taxon>
        <taxon>Actinomycetes</taxon>
        <taxon>Streptosporangiales</taxon>
        <taxon>Allonocardiopsis</taxon>
    </lineage>
</organism>